<proteinExistence type="predicted"/>
<dbReference type="RefSeq" id="XP_018391722.1">
    <property type="nucleotide sequence ID" value="XM_018531359.1"/>
</dbReference>
<accession>A0A177E4A2</accession>
<keyword evidence="2" id="KW-0812">Transmembrane</keyword>
<reference evidence="3 4" key="1">
    <citation type="submission" date="2016-05" db="EMBL/GenBank/DDBJ databases">
        <title>Comparative analysis of secretome profiles of manganese(II)-oxidizing ascomycete fungi.</title>
        <authorList>
            <consortium name="DOE Joint Genome Institute"/>
            <person name="Zeiner C.A."/>
            <person name="Purvine S.O."/>
            <person name="Zink E.M."/>
            <person name="Wu S."/>
            <person name="Pasa-Tolic L."/>
            <person name="Chaput D.L."/>
            <person name="Haridas S."/>
            <person name="Grigoriev I.V."/>
            <person name="Santelli C.M."/>
            <person name="Hansel C.M."/>
        </authorList>
    </citation>
    <scope>NUCLEOTIDE SEQUENCE [LARGE SCALE GENOMIC DNA]</scope>
    <source>
        <strain evidence="3 4">SRC1lrK2f</strain>
    </source>
</reference>
<name>A0A177E4A2_ALTAL</name>
<dbReference type="Proteomes" id="UP000077248">
    <property type="component" value="Unassembled WGS sequence"/>
</dbReference>
<keyword evidence="2" id="KW-1133">Transmembrane helix</keyword>
<organism evidence="3 4">
    <name type="scientific">Alternaria alternata</name>
    <name type="common">Alternaria rot fungus</name>
    <name type="synonym">Torula alternata</name>
    <dbReference type="NCBI Taxonomy" id="5599"/>
    <lineage>
        <taxon>Eukaryota</taxon>
        <taxon>Fungi</taxon>
        <taxon>Dikarya</taxon>
        <taxon>Ascomycota</taxon>
        <taxon>Pezizomycotina</taxon>
        <taxon>Dothideomycetes</taxon>
        <taxon>Pleosporomycetidae</taxon>
        <taxon>Pleosporales</taxon>
        <taxon>Pleosporineae</taxon>
        <taxon>Pleosporaceae</taxon>
        <taxon>Alternaria</taxon>
        <taxon>Alternaria sect. Alternaria</taxon>
        <taxon>Alternaria alternata complex</taxon>
    </lineage>
</organism>
<dbReference type="KEGG" id="aalt:CC77DRAFT_35867"/>
<keyword evidence="2" id="KW-0472">Membrane</keyword>
<dbReference type="VEuPathDB" id="FungiDB:CC77DRAFT_35867"/>
<evidence type="ECO:0000313" key="4">
    <source>
        <dbReference type="Proteomes" id="UP000077248"/>
    </source>
</evidence>
<protein>
    <submittedName>
        <fullName evidence="3">Uncharacterized protein</fullName>
    </submittedName>
</protein>
<feature type="transmembrane region" description="Helical" evidence="2">
    <location>
        <begin position="110"/>
        <end position="132"/>
    </location>
</feature>
<keyword evidence="4" id="KW-1185">Reference proteome</keyword>
<gene>
    <name evidence="3" type="ORF">CC77DRAFT_35867</name>
</gene>
<dbReference type="EMBL" id="KV441469">
    <property type="protein sequence ID" value="OAG26301.1"/>
    <property type="molecule type" value="Genomic_DNA"/>
</dbReference>
<dbReference type="AlphaFoldDB" id="A0A177E4A2"/>
<evidence type="ECO:0000256" key="2">
    <source>
        <dbReference type="SAM" id="Phobius"/>
    </source>
</evidence>
<evidence type="ECO:0000313" key="3">
    <source>
        <dbReference type="EMBL" id="OAG26301.1"/>
    </source>
</evidence>
<feature type="region of interest" description="Disordered" evidence="1">
    <location>
        <begin position="180"/>
        <end position="204"/>
    </location>
</feature>
<evidence type="ECO:0000256" key="1">
    <source>
        <dbReference type="SAM" id="MobiDB-lite"/>
    </source>
</evidence>
<dbReference type="GeneID" id="29116953"/>
<sequence>MFCKNLVQILHTRHNETSLIKYALIDVMLLTLATGVEHWCGRRASSSLRCQGPSQFSLDTNSEQGLARIGRLSVSTTFNTRSSSAQLTHSVELKVGVPHLCCDNRGPNTLYALDAVYAAYAIILPMVCYLLTWRRSKSHLNMQIIEREPPQKGSQYSYVVIDHRGAASGLPIAIPPSASRTPQFGHSSAQRHRLIKLHQTPSEH</sequence>